<reference evidence="2" key="1">
    <citation type="submission" date="2011-04" db="EMBL/GenBank/DDBJ databases">
        <title>The complete genome of Treponema brennaborense DSM 12168.</title>
        <authorList>
            <person name="Lucas S."/>
            <person name="Han J."/>
            <person name="Lapidus A."/>
            <person name="Bruce D."/>
            <person name="Goodwin L."/>
            <person name="Pitluck S."/>
            <person name="Peters L."/>
            <person name="Kyrpides N."/>
            <person name="Mavromatis K."/>
            <person name="Ivanova N."/>
            <person name="Mikhailova N."/>
            <person name="Pagani I."/>
            <person name="Teshima H."/>
            <person name="Detter J.C."/>
            <person name="Tapia R."/>
            <person name="Han C."/>
            <person name="Land M."/>
            <person name="Hauser L."/>
            <person name="Markowitz V."/>
            <person name="Cheng J.-F."/>
            <person name="Hugenholtz P."/>
            <person name="Woyke T."/>
            <person name="Wu D."/>
            <person name="Gronow S."/>
            <person name="Wellnitz S."/>
            <person name="Brambilla E."/>
            <person name="Klenk H.-P."/>
            <person name="Eisen J.A."/>
        </authorList>
    </citation>
    <scope>NUCLEOTIDE SEQUENCE [LARGE SCALE GENOMIC DNA]</scope>
    <source>
        <strain evidence="2">DSM 12168 / CIP 105900 / DD5/3</strain>
    </source>
</reference>
<keyword evidence="2" id="KW-1185">Reference proteome</keyword>
<evidence type="ECO:0000313" key="1">
    <source>
        <dbReference type="EMBL" id="AEE16601.1"/>
    </source>
</evidence>
<accession>F4LL04</accession>
<dbReference type="STRING" id="906968.Trebr_1173"/>
<name>F4LL04_TREBD</name>
<proteinExistence type="predicted"/>
<protein>
    <submittedName>
        <fullName evidence="1">Uncharacterized protein</fullName>
    </submittedName>
</protein>
<dbReference type="KEGG" id="tbe:Trebr_1173"/>
<dbReference type="Proteomes" id="UP000006546">
    <property type="component" value="Chromosome"/>
</dbReference>
<organism evidence="1 2">
    <name type="scientific">Treponema brennaborense (strain DSM 12168 / CIP 105900 / DD5/3)</name>
    <dbReference type="NCBI Taxonomy" id="906968"/>
    <lineage>
        <taxon>Bacteria</taxon>
        <taxon>Pseudomonadati</taxon>
        <taxon>Spirochaetota</taxon>
        <taxon>Spirochaetia</taxon>
        <taxon>Spirochaetales</taxon>
        <taxon>Treponemataceae</taxon>
        <taxon>Treponema</taxon>
    </lineage>
</organism>
<dbReference type="eggNOG" id="ENOG5030PG2">
    <property type="taxonomic scope" value="Bacteria"/>
</dbReference>
<dbReference type="HOGENOM" id="CLU_902967_0_0_12"/>
<evidence type="ECO:0000313" key="2">
    <source>
        <dbReference type="Proteomes" id="UP000006546"/>
    </source>
</evidence>
<dbReference type="RefSeq" id="WP_013758308.1">
    <property type="nucleotide sequence ID" value="NC_015500.1"/>
</dbReference>
<gene>
    <name evidence="1" type="ordered locus">Trebr_1173</name>
</gene>
<sequence length="377" mass="41301">MNNVLSGIERDLIVSYLTDGKIDFTLVPDQPAQRIFSFTTGEKGVRVLPEGIILFTNPDVFPPEFAGRTVQIRFYFRKLGLFFSGQIDALQSGSYAVAVPREILRLTGADSSAETSFSGTIFLNEDFKGEYLECIEEPAYPPFNFRTWQSFDADRMAETEPFVRALCKGRSVSVPSVLARVMKQTGKALWIDGGHIPGEAPFPVDACLLVSDFPQGIESRTAFAAAAALDSALYFMPGYPRAAEPTPVFMIEKKYFGAADFAETAALLAICAYFGAEAAPMPPLKDRAEPLSLLYMSDSAVVFGCGSGTFPLQKDVPYPVLMRIPLQSLVRTITVSCTVAELYSGPAGKTAAVCRLADVKREDCRFLYESFTGKKYT</sequence>
<dbReference type="AlphaFoldDB" id="F4LL04"/>
<dbReference type="OrthoDB" id="356440at2"/>
<dbReference type="EMBL" id="CP002696">
    <property type="protein sequence ID" value="AEE16601.1"/>
    <property type="molecule type" value="Genomic_DNA"/>
</dbReference>